<keyword evidence="4" id="KW-1185">Reference proteome</keyword>
<dbReference type="GO" id="GO:0043190">
    <property type="term" value="C:ATP-binding cassette (ABC) transporter complex"/>
    <property type="evidence" value="ECO:0007669"/>
    <property type="project" value="InterPro"/>
</dbReference>
<evidence type="ECO:0000313" key="3">
    <source>
        <dbReference type="EMBL" id="MBB5574869.1"/>
    </source>
</evidence>
<dbReference type="GO" id="GO:0022857">
    <property type="term" value="F:transmembrane transporter activity"/>
    <property type="evidence" value="ECO:0007669"/>
    <property type="project" value="InterPro"/>
</dbReference>
<organism evidence="3 4">
    <name type="scientific">Rhizobium paranaense</name>
    <dbReference type="NCBI Taxonomy" id="1650438"/>
    <lineage>
        <taxon>Bacteria</taxon>
        <taxon>Pseudomonadati</taxon>
        <taxon>Pseudomonadota</taxon>
        <taxon>Alphaproteobacteria</taxon>
        <taxon>Hyphomicrobiales</taxon>
        <taxon>Rhizobiaceae</taxon>
        <taxon>Rhizobium/Agrobacterium group</taxon>
        <taxon>Rhizobium</taxon>
    </lineage>
</organism>
<dbReference type="Proteomes" id="UP000549882">
    <property type="component" value="Unassembled WGS sequence"/>
</dbReference>
<dbReference type="EMBL" id="JACHBI010000006">
    <property type="protein sequence ID" value="MBB5574869.1"/>
    <property type="molecule type" value="Genomic_DNA"/>
</dbReference>
<protein>
    <submittedName>
        <fullName evidence="3">ABC-type proline/glycine betaine transport system substrate-binding protein</fullName>
    </submittedName>
</protein>
<reference evidence="3 4" key="1">
    <citation type="submission" date="2020-08" db="EMBL/GenBank/DDBJ databases">
        <title>Genomic Encyclopedia of Type Strains, Phase IV (KMG-V): Genome sequencing to study the core and pangenomes of soil and plant-associated prokaryotes.</title>
        <authorList>
            <person name="Whitman W."/>
        </authorList>
    </citation>
    <scope>NUCLEOTIDE SEQUENCE [LARGE SCALE GENOMIC DNA]</scope>
    <source>
        <strain evidence="3 4">SEMIA 4064</strain>
    </source>
</reference>
<evidence type="ECO:0000313" key="4">
    <source>
        <dbReference type="Proteomes" id="UP000549882"/>
    </source>
</evidence>
<evidence type="ECO:0000256" key="1">
    <source>
        <dbReference type="SAM" id="SignalP"/>
    </source>
</evidence>
<dbReference type="Pfam" id="PF04069">
    <property type="entry name" value="OpuAC"/>
    <property type="match status" value="1"/>
</dbReference>
<keyword evidence="1" id="KW-0732">Signal</keyword>
<evidence type="ECO:0000259" key="2">
    <source>
        <dbReference type="Pfam" id="PF04069"/>
    </source>
</evidence>
<dbReference type="SUPFAM" id="SSF53850">
    <property type="entry name" value="Periplasmic binding protein-like II"/>
    <property type="match status" value="1"/>
</dbReference>
<feature type="domain" description="ABC-type glycine betaine transport system substrate-binding" evidence="2">
    <location>
        <begin position="28"/>
        <end position="76"/>
    </location>
</feature>
<sequence>MKTLLASTCLALGLFAGASIANAGECGTLTIASMNWQSAEVLSNLDKIILNEGYGCQAEITTGDTVPTITSMAEKGSPT</sequence>
<dbReference type="AlphaFoldDB" id="A0A7W8XT49"/>
<gene>
    <name evidence="3" type="ORF">GGD50_003498</name>
</gene>
<accession>A0A7W8XT49</accession>
<feature type="chain" id="PRO_5030585924" evidence="1">
    <location>
        <begin position="24"/>
        <end position="79"/>
    </location>
</feature>
<comment type="caution">
    <text evidence="3">The sequence shown here is derived from an EMBL/GenBank/DDBJ whole genome shotgun (WGS) entry which is preliminary data.</text>
</comment>
<feature type="signal peptide" evidence="1">
    <location>
        <begin position="1"/>
        <end position="23"/>
    </location>
</feature>
<name>A0A7W8XT49_9HYPH</name>
<dbReference type="InterPro" id="IPR007210">
    <property type="entry name" value="ABC_Gly_betaine_transp_sub-bd"/>
</dbReference>
<proteinExistence type="predicted"/>